<dbReference type="OrthoDB" id="5404794at2759"/>
<feature type="region of interest" description="Disordered" evidence="3">
    <location>
        <begin position="531"/>
        <end position="645"/>
    </location>
</feature>
<evidence type="ECO:0000256" key="1">
    <source>
        <dbReference type="ARBA" id="ARBA00004123"/>
    </source>
</evidence>
<keyword evidence="6" id="KW-1185">Reference proteome</keyword>
<keyword evidence="2" id="KW-0539">Nucleus</keyword>
<reference evidence="5 6" key="1">
    <citation type="journal article" date="2012" name="PLoS Pathog.">
        <title>Diverse lifestyles and strategies of plant pathogenesis encoded in the genomes of eighteen Dothideomycetes fungi.</title>
        <authorList>
            <person name="Ohm R.A."/>
            <person name="Feau N."/>
            <person name="Henrissat B."/>
            <person name="Schoch C.L."/>
            <person name="Horwitz B.A."/>
            <person name="Barry K.W."/>
            <person name="Condon B.J."/>
            <person name="Copeland A.C."/>
            <person name="Dhillon B."/>
            <person name="Glaser F."/>
            <person name="Hesse C.N."/>
            <person name="Kosti I."/>
            <person name="LaButti K."/>
            <person name="Lindquist E.A."/>
            <person name="Lucas S."/>
            <person name="Salamov A.A."/>
            <person name="Bradshaw R.E."/>
            <person name="Ciuffetti L."/>
            <person name="Hamelin R.C."/>
            <person name="Kema G.H.J."/>
            <person name="Lawrence C."/>
            <person name="Scott J.A."/>
            <person name="Spatafora J.W."/>
            <person name="Turgeon B.G."/>
            <person name="de Wit P.J.G.M."/>
            <person name="Zhong S."/>
            <person name="Goodwin S.B."/>
            <person name="Grigoriev I.V."/>
        </authorList>
    </citation>
    <scope>NUCLEOTIDE SEQUENCE [LARGE SCALE GENOMIC DNA]</scope>
    <source>
        <strain evidence="6">28A</strain>
    </source>
</reference>
<feature type="compositionally biased region" description="Polar residues" evidence="3">
    <location>
        <begin position="46"/>
        <end position="58"/>
    </location>
</feature>
<dbReference type="SUPFAM" id="SSF46934">
    <property type="entry name" value="UBA-like"/>
    <property type="match status" value="1"/>
</dbReference>
<evidence type="ECO:0000256" key="2">
    <source>
        <dbReference type="ARBA" id="ARBA00023242"/>
    </source>
</evidence>
<feature type="region of interest" description="Disordered" evidence="3">
    <location>
        <begin position="1"/>
        <end position="105"/>
    </location>
</feature>
<feature type="domain" description="UBA" evidence="4">
    <location>
        <begin position="350"/>
        <end position="389"/>
    </location>
</feature>
<feature type="compositionally biased region" description="Polar residues" evidence="3">
    <location>
        <begin position="279"/>
        <end position="288"/>
    </location>
</feature>
<dbReference type="EMBL" id="KB908855">
    <property type="protein sequence ID" value="EOA81811.1"/>
    <property type="molecule type" value="Genomic_DNA"/>
</dbReference>
<accession>R0I8T5</accession>
<dbReference type="GO" id="GO:0005634">
    <property type="term" value="C:nucleus"/>
    <property type="evidence" value="ECO:0007669"/>
    <property type="project" value="UniProtKB-SubCell"/>
</dbReference>
<dbReference type="InterPro" id="IPR000637">
    <property type="entry name" value="HMGI/Y_DNA-bd_CS"/>
</dbReference>
<feature type="region of interest" description="Disordered" evidence="3">
    <location>
        <begin position="327"/>
        <end position="349"/>
    </location>
</feature>
<dbReference type="GO" id="GO:0006355">
    <property type="term" value="P:regulation of DNA-templated transcription"/>
    <property type="evidence" value="ECO:0007669"/>
    <property type="project" value="InterPro"/>
</dbReference>
<proteinExistence type="predicted"/>
<dbReference type="InterPro" id="IPR009060">
    <property type="entry name" value="UBA-like_sf"/>
</dbReference>
<dbReference type="HOGENOM" id="CLU_023640_0_0_1"/>
<dbReference type="GeneID" id="19404877"/>
<feature type="compositionally biased region" description="Basic and acidic residues" evidence="3">
    <location>
        <begin position="556"/>
        <end position="567"/>
    </location>
</feature>
<feature type="region of interest" description="Disordered" evidence="3">
    <location>
        <begin position="393"/>
        <end position="414"/>
    </location>
</feature>
<sequence>MARIVQDSDDELEDDLEADLPPPKRPDASDAIKGPSEQARPAHAQLQPSQDEPQSSVSLPELPNKTRKTDTHPSPAQFRLSLSPKKKSPLIYSKDTHPPGATWTLEGTMRDDYARHEPGMFAEPSSTIPNATMTQQRVLDVVNAPVMLGQEPETGGPYYLPPPEASVPWSDLMRFTPAEATEQTESSGREPPPDMPFTAPLATPQKDPGLSSSQGGRRTSSLHPKESRLTNKPSPVEIYHGEREPVPPRAGLQPITEIPIAARPESQSSEQVGAKITSRHQNSQLPSSSDDELIVVGLPEERYKPRPSRSRSLKIDMEQSIDYSVRPEKAKRISKRRRATADMGPANTFTTPEKVRQICDMGFTPATTAGALKRNCGDVIQTIDWLVANNVGHDELAPQSPPTTKPKPRKADEPHAMHVETVQDIMRNLNEYRRDDGETGQGAPPAMPDTDNATMQDGFANIAATTSNAETTPNTSPVKVQVVIPKKSPNASTTQAEEDIHMLSNKAKRRKTTLDTSEAEAVTTPVNVTEVVTEKKKGRGRPKKTASPAPTVKHVKISEQDTKEEKPSGCLQSVEPNSATDRIDGNSGTSAKKAESLEPMDSESAAHFKPLAKPCATAGSDTPERSTKPATASPMNKNKVQYRVGLSKRARIAPLLRTLKK</sequence>
<dbReference type="Proteomes" id="UP000016935">
    <property type="component" value="Unassembled WGS sequence"/>
</dbReference>
<dbReference type="AlphaFoldDB" id="R0I8T5"/>
<dbReference type="InterPro" id="IPR015940">
    <property type="entry name" value="UBA"/>
</dbReference>
<feature type="compositionally biased region" description="Polar residues" evidence="3">
    <location>
        <begin position="628"/>
        <end position="639"/>
    </location>
</feature>
<evidence type="ECO:0000313" key="5">
    <source>
        <dbReference type="EMBL" id="EOA81811.1"/>
    </source>
</evidence>
<feature type="compositionally biased region" description="Polar residues" evidence="3">
    <location>
        <begin position="210"/>
        <end position="222"/>
    </location>
</feature>
<gene>
    <name evidence="5" type="ORF">SETTUDRAFT_43815</name>
</gene>
<dbReference type="eggNOG" id="ENOG502SRG9">
    <property type="taxonomic scope" value="Eukaryota"/>
</dbReference>
<feature type="region of interest" description="Disordered" evidence="3">
    <location>
        <begin position="434"/>
        <end position="454"/>
    </location>
</feature>
<evidence type="ECO:0000313" key="6">
    <source>
        <dbReference type="Proteomes" id="UP000016935"/>
    </source>
</evidence>
<comment type="subcellular location">
    <subcellularLocation>
        <location evidence="1">Nucleus</location>
    </subcellularLocation>
</comment>
<evidence type="ECO:0000256" key="3">
    <source>
        <dbReference type="SAM" id="MobiDB-lite"/>
    </source>
</evidence>
<evidence type="ECO:0000259" key="4">
    <source>
        <dbReference type="PROSITE" id="PS50030"/>
    </source>
</evidence>
<dbReference type="PROSITE" id="PS00354">
    <property type="entry name" value="HMGI_Y"/>
    <property type="match status" value="1"/>
</dbReference>
<organism evidence="5 6">
    <name type="scientific">Exserohilum turcicum (strain 28A)</name>
    <name type="common">Northern leaf blight fungus</name>
    <name type="synonym">Setosphaeria turcica</name>
    <dbReference type="NCBI Taxonomy" id="671987"/>
    <lineage>
        <taxon>Eukaryota</taxon>
        <taxon>Fungi</taxon>
        <taxon>Dikarya</taxon>
        <taxon>Ascomycota</taxon>
        <taxon>Pezizomycotina</taxon>
        <taxon>Dothideomycetes</taxon>
        <taxon>Pleosporomycetidae</taxon>
        <taxon>Pleosporales</taxon>
        <taxon>Pleosporineae</taxon>
        <taxon>Pleosporaceae</taxon>
        <taxon>Exserohilum</taxon>
    </lineage>
</organism>
<reference evidence="5 6" key="2">
    <citation type="journal article" date="2013" name="PLoS Genet.">
        <title>Comparative genome structure, secondary metabolite, and effector coding capacity across Cochliobolus pathogens.</title>
        <authorList>
            <person name="Condon B.J."/>
            <person name="Leng Y."/>
            <person name="Wu D."/>
            <person name="Bushley K.E."/>
            <person name="Ohm R.A."/>
            <person name="Otillar R."/>
            <person name="Martin J."/>
            <person name="Schackwitz W."/>
            <person name="Grimwood J."/>
            <person name="MohdZainudin N."/>
            <person name="Xue C."/>
            <person name="Wang R."/>
            <person name="Manning V.A."/>
            <person name="Dhillon B."/>
            <person name="Tu Z.J."/>
            <person name="Steffenson B.J."/>
            <person name="Salamov A."/>
            <person name="Sun H."/>
            <person name="Lowry S."/>
            <person name="LaButti K."/>
            <person name="Han J."/>
            <person name="Copeland A."/>
            <person name="Lindquist E."/>
            <person name="Barry K."/>
            <person name="Schmutz J."/>
            <person name="Baker S.E."/>
            <person name="Ciuffetti L.M."/>
            <person name="Grigoriev I.V."/>
            <person name="Zhong S."/>
            <person name="Turgeon B.G."/>
        </authorList>
    </citation>
    <scope>NUCLEOTIDE SEQUENCE [LARGE SCALE GENOMIC DNA]</scope>
    <source>
        <strain evidence="6">28A</strain>
    </source>
</reference>
<protein>
    <recommendedName>
        <fullName evidence="4">UBA domain-containing protein</fullName>
    </recommendedName>
</protein>
<dbReference type="PROSITE" id="PS50030">
    <property type="entry name" value="UBA"/>
    <property type="match status" value="1"/>
</dbReference>
<feature type="compositionally biased region" description="Acidic residues" evidence="3">
    <location>
        <begin position="7"/>
        <end position="18"/>
    </location>
</feature>
<name>R0I8T5_EXST2</name>
<feature type="region of interest" description="Disordered" evidence="3">
    <location>
        <begin position="151"/>
        <end position="311"/>
    </location>
</feature>
<dbReference type="RefSeq" id="XP_008030146.1">
    <property type="nucleotide sequence ID" value="XM_008031955.1"/>
</dbReference>
<dbReference type="Gene3D" id="1.10.8.10">
    <property type="entry name" value="DNA helicase RuvA subunit, C-terminal domain"/>
    <property type="match status" value="1"/>
</dbReference>
<feature type="compositionally biased region" description="Polar residues" evidence="3">
    <location>
        <begin position="570"/>
        <end position="590"/>
    </location>
</feature>